<accession>A0ABM1C1X8</accession>
<dbReference type="PROSITE" id="PS51682">
    <property type="entry name" value="SAM_OMT_I"/>
    <property type="match status" value="1"/>
</dbReference>
<evidence type="ECO:0000256" key="4">
    <source>
        <dbReference type="ARBA" id="ARBA00023453"/>
    </source>
</evidence>
<keyword evidence="1" id="KW-0489">Methyltransferase</keyword>
<evidence type="ECO:0000313" key="6">
    <source>
        <dbReference type="RefSeq" id="XP_013792790.1"/>
    </source>
</evidence>
<dbReference type="InterPro" id="IPR002935">
    <property type="entry name" value="SAM_O-MeTrfase"/>
</dbReference>
<keyword evidence="3" id="KW-0949">S-adenosyl-L-methionine</keyword>
<dbReference type="Gene3D" id="3.40.50.150">
    <property type="entry name" value="Vaccinia Virus protein VP39"/>
    <property type="match status" value="1"/>
</dbReference>
<sequence>MAKQKKILRSFESNDPLDHYITEISFRMTPAQKKLYEVTLMHPKSIMMGAPEVLQLLQNLIRAIKAKNVIDVGVFTGCSTLAQALALPEDGKVVACDIQEETIKLGKPFWEE</sequence>
<gene>
    <name evidence="6" type="primary">LOC106476701</name>
</gene>
<feature type="non-terminal residue" evidence="6">
    <location>
        <position position="112"/>
    </location>
</feature>
<proteinExistence type="inferred from homology"/>
<organism evidence="5 6">
    <name type="scientific">Limulus polyphemus</name>
    <name type="common">Atlantic horseshoe crab</name>
    <dbReference type="NCBI Taxonomy" id="6850"/>
    <lineage>
        <taxon>Eukaryota</taxon>
        <taxon>Metazoa</taxon>
        <taxon>Ecdysozoa</taxon>
        <taxon>Arthropoda</taxon>
        <taxon>Chelicerata</taxon>
        <taxon>Merostomata</taxon>
        <taxon>Xiphosura</taxon>
        <taxon>Limulidae</taxon>
        <taxon>Limulus</taxon>
    </lineage>
</organism>
<dbReference type="Proteomes" id="UP000694941">
    <property type="component" value="Unplaced"/>
</dbReference>
<evidence type="ECO:0000256" key="1">
    <source>
        <dbReference type="ARBA" id="ARBA00022603"/>
    </source>
</evidence>
<dbReference type="GeneID" id="106476701"/>
<keyword evidence="5" id="KW-1185">Reference proteome</keyword>
<name>A0ABM1C1X8_LIMPO</name>
<dbReference type="SUPFAM" id="SSF53335">
    <property type="entry name" value="S-adenosyl-L-methionine-dependent methyltransferases"/>
    <property type="match status" value="1"/>
</dbReference>
<dbReference type="PANTHER" id="PTHR10509">
    <property type="entry name" value="O-METHYLTRANSFERASE-RELATED"/>
    <property type="match status" value="1"/>
</dbReference>
<dbReference type="RefSeq" id="XP_013792790.1">
    <property type="nucleotide sequence ID" value="XM_013937336.2"/>
</dbReference>
<evidence type="ECO:0000256" key="3">
    <source>
        <dbReference type="ARBA" id="ARBA00022691"/>
    </source>
</evidence>
<dbReference type="InterPro" id="IPR050362">
    <property type="entry name" value="Cation-dep_OMT"/>
</dbReference>
<evidence type="ECO:0000313" key="5">
    <source>
        <dbReference type="Proteomes" id="UP000694941"/>
    </source>
</evidence>
<keyword evidence="2" id="KW-0808">Transferase</keyword>
<reference evidence="6" key="1">
    <citation type="submission" date="2025-08" db="UniProtKB">
        <authorList>
            <consortium name="RefSeq"/>
        </authorList>
    </citation>
    <scope>IDENTIFICATION</scope>
    <source>
        <tissue evidence="6">Muscle</tissue>
    </source>
</reference>
<dbReference type="PANTHER" id="PTHR10509:SF93">
    <property type="entry name" value="CATECHOL O-METHYLTRANSFERASE DOMAIN-CONTAINING PROTEIN 1"/>
    <property type="match status" value="1"/>
</dbReference>
<evidence type="ECO:0000256" key="2">
    <source>
        <dbReference type="ARBA" id="ARBA00022679"/>
    </source>
</evidence>
<dbReference type="Pfam" id="PF01596">
    <property type="entry name" value="Methyltransf_3"/>
    <property type="match status" value="1"/>
</dbReference>
<dbReference type="InterPro" id="IPR029063">
    <property type="entry name" value="SAM-dependent_MTases_sf"/>
</dbReference>
<comment type="similarity">
    <text evidence="4">Belongs to the class I-like SAM-binding methyltransferase superfamily. Cation-dependent O-methyltransferase family.</text>
</comment>
<protein>
    <submittedName>
        <fullName evidence="6">Catechol O-methyltransferase domain-containing protein 1-like</fullName>
    </submittedName>
</protein>